<dbReference type="AlphaFoldDB" id="A0AAW1PET3"/>
<keyword evidence="2" id="KW-1185">Reference proteome</keyword>
<reference evidence="1 2" key="1">
    <citation type="journal article" date="2024" name="Nat. Commun.">
        <title>Phylogenomics reveals the evolutionary origins of lichenization in chlorophyte algae.</title>
        <authorList>
            <person name="Puginier C."/>
            <person name="Libourel C."/>
            <person name="Otte J."/>
            <person name="Skaloud P."/>
            <person name="Haon M."/>
            <person name="Grisel S."/>
            <person name="Petersen M."/>
            <person name="Berrin J.G."/>
            <person name="Delaux P.M."/>
            <person name="Dal Grande F."/>
            <person name="Keller J."/>
        </authorList>
    </citation>
    <scope>NUCLEOTIDE SEQUENCE [LARGE SCALE GENOMIC DNA]</scope>
    <source>
        <strain evidence="1 2">SAG 2036</strain>
    </source>
</reference>
<organism evidence="1 2">
    <name type="scientific">Symbiochloris irregularis</name>
    <dbReference type="NCBI Taxonomy" id="706552"/>
    <lineage>
        <taxon>Eukaryota</taxon>
        <taxon>Viridiplantae</taxon>
        <taxon>Chlorophyta</taxon>
        <taxon>core chlorophytes</taxon>
        <taxon>Trebouxiophyceae</taxon>
        <taxon>Trebouxiales</taxon>
        <taxon>Trebouxiaceae</taxon>
        <taxon>Symbiochloris</taxon>
    </lineage>
</organism>
<dbReference type="Proteomes" id="UP001465755">
    <property type="component" value="Unassembled WGS sequence"/>
</dbReference>
<name>A0AAW1PET3_9CHLO</name>
<dbReference type="EMBL" id="JALJOQ010000024">
    <property type="protein sequence ID" value="KAK9808360.1"/>
    <property type="molecule type" value="Genomic_DNA"/>
</dbReference>
<proteinExistence type="predicted"/>
<dbReference type="InterPro" id="IPR052396">
    <property type="entry name" value="Meiotic_Drive_Suppr_Kinase"/>
</dbReference>
<dbReference type="InterPro" id="IPR011009">
    <property type="entry name" value="Kinase-like_dom_sf"/>
</dbReference>
<dbReference type="SUPFAM" id="SSF56112">
    <property type="entry name" value="Protein kinase-like (PK-like)"/>
    <property type="match status" value="1"/>
</dbReference>
<protein>
    <submittedName>
        <fullName evidence="1">Uncharacterized protein</fullName>
    </submittedName>
</protein>
<accession>A0AAW1PET3</accession>
<evidence type="ECO:0000313" key="2">
    <source>
        <dbReference type="Proteomes" id="UP001465755"/>
    </source>
</evidence>
<evidence type="ECO:0000313" key="1">
    <source>
        <dbReference type="EMBL" id="KAK9808360.1"/>
    </source>
</evidence>
<dbReference type="PANTHER" id="PTHR37171">
    <property type="entry name" value="SERINE/THREONINE-PROTEIN KINASE YRZF-RELATED"/>
    <property type="match status" value="1"/>
</dbReference>
<gene>
    <name evidence="1" type="ORF">WJX73_006179</name>
</gene>
<dbReference type="PANTHER" id="PTHR37171:SF1">
    <property type="entry name" value="SERINE_THREONINE-PROTEIN KINASE YRZF-RELATED"/>
    <property type="match status" value="1"/>
</dbReference>
<sequence>MVLHFQRSYHAPSLHLKRVQTPVIHLASPGQRFAALSFRKLIALKVHCTAASLGNSASEIEEAFAQAAQALVRTNMGQGCRQRHRRLLKLMRAEIHSSGITIQNWSHAKLVQQWWQSWAYITESMLPWTLRGKPVSATAEVLRWEGILEDLDAVQPYHPTDVVLLSNPETFQANWESDIERHMDETLWRVSNAILADEGVMLHQIKRLMTNGPRPNAWTTRFGTVEICPSGTGLGSIMQMISAFESEGGRIKFGVLYTDQALWLLKWEPATATEQARLFISQQVAISDPSQRPVACLVKLARLAKQDYLDSHSEDAQKQAVQDFQRSAQRAAQDPERQDFLSGDLIYRDHPWHELDESSSQPGTAQGLSRDRILKEYQILQGPLRPLQGSVVPEVYGCGSSFGQQVPFFVMQLLQSGGTIAVGYEERLGLLRAAAAIHAAGVLHGDLTPDAVMRLPGSCDLRIMDFSSVSLDPAPRECANELRCFAKLLGLSEQDVQRIIGPDQHEGPKFSPPS</sequence>
<comment type="caution">
    <text evidence="1">The sequence shown here is derived from an EMBL/GenBank/DDBJ whole genome shotgun (WGS) entry which is preliminary data.</text>
</comment>